<sequence>MVEMMGESLEWLWGVLESMGEALGRSLRAKLTCSESEEESELCRRPPIHRLPNPNAAIPSCVALFRARTTVDLIFVREWLTTQWSETDLDLHVFWAMVSGLLSFRADCVGDESHGNGMKLGIVRFCRTCISGAFYKFLGTILDAPTFAKEFHKFCIHFPSNWYQSCLIRAPMAGRKVEVLKGEIGQLKSDCVDKISYFKKLFSAIHEKIDEKFAIMEEMMRKMLEFQTKMASSEAGEPPVTKGVEETLIR</sequence>
<reference evidence="1 2" key="1">
    <citation type="journal article" date="2021" name="Hortic Res">
        <title>Chromosome-scale assembly of the Dendrobium chrysotoxum genome enhances the understanding of orchid evolution.</title>
        <authorList>
            <person name="Zhang Y."/>
            <person name="Zhang G.Q."/>
            <person name="Zhang D."/>
            <person name="Liu X.D."/>
            <person name="Xu X.Y."/>
            <person name="Sun W.H."/>
            <person name="Yu X."/>
            <person name="Zhu X."/>
            <person name="Wang Z.W."/>
            <person name="Zhao X."/>
            <person name="Zhong W.Y."/>
            <person name="Chen H."/>
            <person name="Yin W.L."/>
            <person name="Huang T."/>
            <person name="Niu S.C."/>
            <person name="Liu Z.J."/>
        </authorList>
    </citation>
    <scope>NUCLEOTIDE SEQUENCE [LARGE SCALE GENOMIC DNA]</scope>
    <source>
        <strain evidence="1">Lindl</strain>
    </source>
</reference>
<accession>A0AAV7GMC0</accession>
<keyword evidence="2" id="KW-1185">Reference proteome</keyword>
<dbReference type="Proteomes" id="UP000775213">
    <property type="component" value="Unassembled WGS sequence"/>
</dbReference>
<comment type="caution">
    <text evidence="1">The sequence shown here is derived from an EMBL/GenBank/DDBJ whole genome shotgun (WGS) entry which is preliminary data.</text>
</comment>
<proteinExistence type="predicted"/>
<evidence type="ECO:0000313" key="1">
    <source>
        <dbReference type="EMBL" id="KAH0457147.1"/>
    </source>
</evidence>
<protein>
    <submittedName>
        <fullName evidence="1">Uncharacterized protein</fullName>
    </submittedName>
</protein>
<dbReference type="EMBL" id="JAGFBR010000013">
    <property type="protein sequence ID" value="KAH0457147.1"/>
    <property type="molecule type" value="Genomic_DNA"/>
</dbReference>
<dbReference type="AlphaFoldDB" id="A0AAV7GMC0"/>
<name>A0AAV7GMC0_DENCH</name>
<organism evidence="1 2">
    <name type="scientific">Dendrobium chrysotoxum</name>
    <name type="common">Orchid</name>
    <dbReference type="NCBI Taxonomy" id="161865"/>
    <lineage>
        <taxon>Eukaryota</taxon>
        <taxon>Viridiplantae</taxon>
        <taxon>Streptophyta</taxon>
        <taxon>Embryophyta</taxon>
        <taxon>Tracheophyta</taxon>
        <taxon>Spermatophyta</taxon>
        <taxon>Magnoliopsida</taxon>
        <taxon>Liliopsida</taxon>
        <taxon>Asparagales</taxon>
        <taxon>Orchidaceae</taxon>
        <taxon>Epidendroideae</taxon>
        <taxon>Malaxideae</taxon>
        <taxon>Dendrobiinae</taxon>
        <taxon>Dendrobium</taxon>
    </lineage>
</organism>
<evidence type="ECO:0000313" key="2">
    <source>
        <dbReference type="Proteomes" id="UP000775213"/>
    </source>
</evidence>
<gene>
    <name evidence="1" type="ORF">IEQ34_015054</name>
</gene>